<evidence type="ECO:0000259" key="3">
    <source>
        <dbReference type="Pfam" id="PF25298"/>
    </source>
</evidence>
<evidence type="ECO:0000313" key="4">
    <source>
        <dbReference type="EMBL" id="JAG90824.1"/>
    </source>
</evidence>
<protein>
    <submittedName>
        <fullName evidence="4">Putative crack-3 cq</fullName>
    </submittedName>
</protein>
<reference evidence="4" key="1">
    <citation type="journal article" date="2015" name="PLoS ONE">
        <title>An Insight into the Sialome of the Lone Star Tick, Amblyomma americanum, with a Glimpse on Its Time Dependent Gene Expression.</title>
        <authorList>
            <person name="Karim S."/>
            <person name="Ribeiro J.M."/>
        </authorList>
    </citation>
    <scope>NUCLEOTIDE SEQUENCE</scope>
    <source>
        <tissue evidence="4">Salivary gland</tissue>
    </source>
</reference>
<proteinExistence type="evidence at transcript level"/>
<feature type="domain" description="FP protein C-terminal" evidence="3">
    <location>
        <begin position="175"/>
        <end position="225"/>
    </location>
</feature>
<sequence>DMRESIERDLRKDIREIKTSMGFINKSYEEIKDSVKGIETENKDLKETIRTLLEERQALCAQVKEQESRLMQTEQHSRCFNIEIKGVPQIENENLQELTKKLAQEIGMPLADADIEVCHRVQTVGNAASPNIIVQFTRRAQRNSFLEKARKCRLTANDLALKPNNDIFVNEHLCRAMKRLFGAANAAKKAQGWKYTWVKKGKIYVRKSDTTPVIPITRVDDLSKIA</sequence>
<feature type="non-terminal residue" evidence="4">
    <location>
        <position position="1"/>
    </location>
</feature>
<feature type="coiled-coil region" evidence="1">
    <location>
        <begin position="28"/>
        <end position="76"/>
    </location>
</feature>
<dbReference type="InterPro" id="IPR004244">
    <property type="entry name" value="Transposase_22"/>
</dbReference>
<dbReference type="InterPro" id="IPR057251">
    <property type="entry name" value="FP_C"/>
</dbReference>
<evidence type="ECO:0000259" key="2">
    <source>
        <dbReference type="Pfam" id="PF03258"/>
    </source>
</evidence>
<dbReference type="EMBL" id="GBZX01001916">
    <property type="protein sequence ID" value="JAG90824.1"/>
    <property type="molecule type" value="mRNA"/>
</dbReference>
<evidence type="ECO:0000256" key="1">
    <source>
        <dbReference type="SAM" id="Coils"/>
    </source>
</evidence>
<accession>A0A0C9S1R0</accession>
<dbReference type="PANTHER" id="PTHR11505">
    <property type="entry name" value="L1 TRANSPOSABLE ELEMENT-RELATED"/>
    <property type="match status" value="1"/>
</dbReference>
<name>A0A0C9S1R0_AMBAM</name>
<dbReference type="InterPro" id="IPR004941">
    <property type="entry name" value="FP_N"/>
</dbReference>
<keyword evidence="1" id="KW-0175">Coiled coil</keyword>
<dbReference type="Pfam" id="PF03258">
    <property type="entry name" value="Baculo_FP"/>
    <property type="match status" value="1"/>
</dbReference>
<feature type="domain" description="FP protein N-terminal" evidence="2">
    <location>
        <begin position="82"/>
        <end position="167"/>
    </location>
</feature>
<dbReference type="Pfam" id="PF25298">
    <property type="entry name" value="Baculo_FP_2nd"/>
    <property type="match status" value="1"/>
</dbReference>
<dbReference type="AlphaFoldDB" id="A0A0C9S1R0"/>
<organism evidence="4">
    <name type="scientific">Amblyomma americanum</name>
    <name type="common">Lone star tick</name>
    <dbReference type="NCBI Taxonomy" id="6943"/>
    <lineage>
        <taxon>Eukaryota</taxon>
        <taxon>Metazoa</taxon>
        <taxon>Ecdysozoa</taxon>
        <taxon>Arthropoda</taxon>
        <taxon>Chelicerata</taxon>
        <taxon>Arachnida</taxon>
        <taxon>Acari</taxon>
        <taxon>Parasitiformes</taxon>
        <taxon>Ixodida</taxon>
        <taxon>Ixodoidea</taxon>
        <taxon>Ixodidae</taxon>
        <taxon>Amblyomminae</taxon>
        <taxon>Amblyomma</taxon>
    </lineage>
</organism>